<dbReference type="EMBL" id="JEMB01002905">
    <property type="protein sequence ID" value="KYF77372.1"/>
    <property type="molecule type" value="Genomic_DNA"/>
</dbReference>
<evidence type="ECO:0000313" key="1">
    <source>
        <dbReference type="EMBL" id="KYF77372.1"/>
    </source>
</evidence>
<proteinExistence type="predicted"/>
<organism evidence="1 2">
    <name type="scientific">Sorangium cellulosum</name>
    <name type="common">Polyangium cellulosum</name>
    <dbReference type="NCBI Taxonomy" id="56"/>
    <lineage>
        <taxon>Bacteria</taxon>
        <taxon>Pseudomonadati</taxon>
        <taxon>Myxococcota</taxon>
        <taxon>Polyangia</taxon>
        <taxon>Polyangiales</taxon>
        <taxon>Polyangiaceae</taxon>
        <taxon>Sorangium</taxon>
    </lineage>
</organism>
<dbReference type="Proteomes" id="UP000075635">
    <property type="component" value="Unassembled WGS sequence"/>
</dbReference>
<protein>
    <submittedName>
        <fullName evidence="1">Uncharacterized protein</fullName>
    </submittedName>
</protein>
<name>A0A150RAX0_SORCE</name>
<sequence>MAHYNFPLRMLRMVKDAAREGRAIMPVERAIQRLTAEIGDGLGIDAGRLEVGGRADVVVRPTPRRRPTRGGSQNILLCDPTLLKTDAGYR</sequence>
<reference evidence="1 2" key="1">
    <citation type="submission" date="2014-02" db="EMBL/GenBank/DDBJ databases">
        <title>The small core and large imbalanced accessory genome model reveals a collaborative survival strategy of Sorangium cellulosum strains in nature.</title>
        <authorList>
            <person name="Han K."/>
            <person name="Peng R."/>
            <person name="Blom J."/>
            <person name="Li Y.-Z."/>
        </authorList>
    </citation>
    <scope>NUCLEOTIDE SEQUENCE [LARGE SCALE GENOMIC DNA]</scope>
    <source>
        <strain evidence="1 2">So0011-07</strain>
    </source>
</reference>
<accession>A0A150RAX0</accession>
<dbReference type="AlphaFoldDB" id="A0A150RAX0"/>
<comment type="caution">
    <text evidence="1">The sequence shown here is derived from an EMBL/GenBank/DDBJ whole genome shotgun (WGS) entry which is preliminary data.</text>
</comment>
<gene>
    <name evidence="1" type="ORF">BE17_28390</name>
</gene>
<evidence type="ECO:0000313" key="2">
    <source>
        <dbReference type="Proteomes" id="UP000075635"/>
    </source>
</evidence>